<keyword evidence="5" id="KW-0479">Metal-binding</keyword>
<dbReference type="Gene3D" id="3.40.50.280">
    <property type="entry name" value="Cobalamin-binding domain"/>
    <property type="match status" value="1"/>
</dbReference>
<keyword evidence="3" id="KW-0808">Transferase</keyword>
<dbReference type="Gene3D" id="3.80.30.20">
    <property type="entry name" value="tm_1862 like domain"/>
    <property type="match status" value="1"/>
</dbReference>
<dbReference type="InterPro" id="IPR036724">
    <property type="entry name" value="Cobalamin-bd_sf"/>
</dbReference>
<dbReference type="SMART" id="SM00729">
    <property type="entry name" value="Elp3"/>
    <property type="match status" value="1"/>
</dbReference>
<dbReference type="PANTHER" id="PTHR43409">
    <property type="entry name" value="ANAEROBIC MAGNESIUM-PROTOPORPHYRIN IX MONOMETHYL ESTER CYCLASE-RELATED"/>
    <property type="match status" value="1"/>
</dbReference>
<evidence type="ECO:0000256" key="6">
    <source>
        <dbReference type="ARBA" id="ARBA00023004"/>
    </source>
</evidence>
<dbReference type="Proteomes" id="UP000569092">
    <property type="component" value="Unassembled WGS sequence"/>
</dbReference>
<dbReference type="InterPro" id="IPR007197">
    <property type="entry name" value="rSAM"/>
</dbReference>
<gene>
    <name evidence="10" type="ORF">HDF10_004090</name>
</gene>
<dbReference type="PROSITE" id="PS51332">
    <property type="entry name" value="B12_BINDING"/>
    <property type="match status" value="1"/>
</dbReference>
<dbReference type="InterPro" id="IPR051198">
    <property type="entry name" value="BchE-like"/>
</dbReference>
<feature type="domain" description="Radical SAM core" evidence="9">
    <location>
        <begin position="204"/>
        <end position="436"/>
    </location>
</feature>
<dbReference type="GO" id="GO:0051539">
    <property type="term" value="F:4 iron, 4 sulfur cluster binding"/>
    <property type="evidence" value="ECO:0007669"/>
    <property type="project" value="UniProtKB-KW"/>
</dbReference>
<dbReference type="PANTHER" id="PTHR43409:SF7">
    <property type="entry name" value="BLL1977 PROTEIN"/>
    <property type="match status" value="1"/>
</dbReference>
<dbReference type="CDD" id="cd01335">
    <property type="entry name" value="Radical_SAM"/>
    <property type="match status" value="1"/>
</dbReference>
<sequence length="522" mass="59170">MLTPLYTSRPILRWERAAPIDLMMTRGKVVLFYPPYDGPPLGAPLSLLALAGTLRAASFEVVLIDAAIEPNYLLRLEEECQFALCMGISVLTGPMIRGAIEAAQHIKKHTPDVCVVFGGWHPTLCPESTLREEFVDVVVRGQGEITIVELAQALADNRPLDLIPGLSWKKNGRLIENFERRVQPIDTFPLPAYELIDFDAYEKASGKRELAYATSVGCPYACNYCTDMVVYKRRFNAYSAEHVVGELTGLVRQYGISHVALLDSNFPVDLRRAIAIAQGIRDSGVKFTWTFQASTDFICRMSQEEVQLLADSGVTHMGFGTESTSKAVLKLMNKRHQRVDEMYETARKTSLAGIRVTFNLILGYPGETDEDRLITFRTMSDIGRRFGNMRFSPNIFTPYPGIPIWPQLRELGVVEPKTLQEWMDMPLGANLLPWLQGPEFSHFERVLSFFLLLNQLRKHSEEATFTKRVFNRMLETTIRWRLQASLFSFPWELWLSKLSEHLVRRRSLITGQELPVGAAKVC</sequence>
<dbReference type="SFLD" id="SFLDG01123">
    <property type="entry name" value="methyltransferase_(Class_B)"/>
    <property type="match status" value="1"/>
</dbReference>
<dbReference type="PROSITE" id="PS51918">
    <property type="entry name" value="RADICAL_SAM"/>
    <property type="match status" value="1"/>
</dbReference>
<keyword evidence="2" id="KW-0489">Methyltransferase</keyword>
<evidence type="ECO:0000313" key="11">
    <source>
        <dbReference type="Proteomes" id="UP000569092"/>
    </source>
</evidence>
<evidence type="ECO:0000256" key="4">
    <source>
        <dbReference type="ARBA" id="ARBA00022691"/>
    </source>
</evidence>
<proteinExistence type="predicted"/>
<dbReference type="InterPro" id="IPR006638">
    <property type="entry name" value="Elp3/MiaA/NifB-like_rSAM"/>
</dbReference>
<evidence type="ECO:0000259" key="8">
    <source>
        <dbReference type="PROSITE" id="PS51332"/>
    </source>
</evidence>
<evidence type="ECO:0000256" key="2">
    <source>
        <dbReference type="ARBA" id="ARBA00022603"/>
    </source>
</evidence>
<accession>A0A7W8JB69</accession>
<protein>
    <submittedName>
        <fullName evidence="10">Radical SAM superfamily enzyme YgiQ (UPF0313 family)</fullName>
    </submittedName>
</protein>
<dbReference type="EMBL" id="JACHDZ010000009">
    <property type="protein sequence ID" value="MBB5346080.1"/>
    <property type="molecule type" value="Genomic_DNA"/>
</dbReference>
<keyword evidence="6" id="KW-0408">Iron</keyword>
<dbReference type="AlphaFoldDB" id="A0A7W8JB69"/>
<feature type="domain" description="B12-binding" evidence="8">
    <location>
        <begin position="26"/>
        <end position="161"/>
    </location>
</feature>
<dbReference type="GO" id="GO:0003824">
    <property type="term" value="F:catalytic activity"/>
    <property type="evidence" value="ECO:0007669"/>
    <property type="project" value="InterPro"/>
</dbReference>
<reference evidence="10 11" key="1">
    <citation type="submission" date="2020-08" db="EMBL/GenBank/DDBJ databases">
        <title>Genomic Encyclopedia of Type Strains, Phase IV (KMG-V): Genome sequencing to study the core and pangenomes of soil and plant-associated prokaryotes.</title>
        <authorList>
            <person name="Whitman W."/>
        </authorList>
    </citation>
    <scope>NUCLEOTIDE SEQUENCE [LARGE SCALE GENOMIC DNA]</scope>
    <source>
        <strain evidence="10 11">M8US30</strain>
    </source>
</reference>
<dbReference type="GO" id="GO:0031419">
    <property type="term" value="F:cobalamin binding"/>
    <property type="evidence" value="ECO:0007669"/>
    <property type="project" value="InterPro"/>
</dbReference>
<dbReference type="InterPro" id="IPR006158">
    <property type="entry name" value="Cobalamin-bd"/>
</dbReference>
<dbReference type="InterPro" id="IPR023404">
    <property type="entry name" value="rSAM_horseshoe"/>
</dbReference>
<dbReference type="InterPro" id="IPR058240">
    <property type="entry name" value="rSAM_sf"/>
</dbReference>
<evidence type="ECO:0000259" key="9">
    <source>
        <dbReference type="PROSITE" id="PS51918"/>
    </source>
</evidence>
<evidence type="ECO:0000313" key="10">
    <source>
        <dbReference type="EMBL" id="MBB5346080.1"/>
    </source>
</evidence>
<organism evidence="10 11">
    <name type="scientific">Tunturiibacter lichenicola</name>
    <dbReference type="NCBI Taxonomy" id="2051959"/>
    <lineage>
        <taxon>Bacteria</taxon>
        <taxon>Pseudomonadati</taxon>
        <taxon>Acidobacteriota</taxon>
        <taxon>Terriglobia</taxon>
        <taxon>Terriglobales</taxon>
        <taxon>Acidobacteriaceae</taxon>
        <taxon>Tunturiibacter</taxon>
    </lineage>
</organism>
<dbReference type="SUPFAM" id="SSF102114">
    <property type="entry name" value="Radical SAM enzymes"/>
    <property type="match status" value="1"/>
</dbReference>
<keyword evidence="7" id="KW-0411">Iron-sulfur</keyword>
<evidence type="ECO:0000256" key="5">
    <source>
        <dbReference type="ARBA" id="ARBA00022723"/>
    </source>
</evidence>
<dbReference type="Pfam" id="PF04055">
    <property type="entry name" value="Radical_SAM"/>
    <property type="match status" value="1"/>
</dbReference>
<comment type="cofactor">
    <cofactor evidence="1">
        <name>[4Fe-4S] cluster</name>
        <dbReference type="ChEBI" id="CHEBI:49883"/>
    </cofactor>
</comment>
<evidence type="ECO:0000256" key="1">
    <source>
        <dbReference type="ARBA" id="ARBA00001966"/>
    </source>
</evidence>
<dbReference type="InterPro" id="IPR034466">
    <property type="entry name" value="Methyltransferase_Class_B"/>
</dbReference>
<name>A0A7W8JB69_9BACT</name>
<dbReference type="SUPFAM" id="SSF52242">
    <property type="entry name" value="Cobalamin (vitamin B12)-binding domain"/>
    <property type="match status" value="1"/>
</dbReference>
<comment type="caution">
    <text evidence="10">The sequence shown here is derived from an EMBL/GenBank/DDBJ whole genome shotgun (WGS) entry which is preliminary data.</text>
</comment>
<dbReference type="CDD" id="cd02068">
    <property type="entry name" value="radical_SAM_B12_BD"/>
    <property type="match status" value="1"/>
</dbReference>
<dbReference type="Pfam" id="PF02310">
    <property type="entry name" value="B12-binding"/>
    <property type="match status" value="1"/>
</dbReference>
<dbReference type="SFLD" id="SFLDG01082">
    <property type="entry name" value="B12-binding_domain_containing"/>
    <property type="match status" value="1"/>
</dbReference>
<evidence type="ECO:0000256" key="7">
    <source>
        <dbReference type="ARBA" id="ARBA00023014"/>
    </source>
</evidence>
<dbReference type="GO" id="GO:0046872">
    <property type="term" value="F:metal ion binding"/>
    <property type="evidence" value="ECO:0007669"/>
    <property type="project" value="UniProtKB-KW"/>
</dbReference>
<evidence type="ECO:0000256" key="3">
    <source>
        <dbReference type="ARBA" id="ARBA00022679"/>
    </source>
</evidence>
<dbReference type="SFLD" id="SFLDS00029">
    <property type="entry name" value="Radical_SAM"/>
    <property type="match status" value="1"/>
</dbReference>
<keyword evidence="4" id="KW-0949">S-adenosyl-L-methionine</keyword>